<protein>
    <submittedName>
        <fullName evidence="1">Uncharacterized protein</fullName>
    </submittedName>
</protein>
<reference evidence="1" key="1">
    <citation type="submission" date="2020-05" db="EMBL/GenBank/DDBJ databases">
        <authorList>
            <person name="Chiriac C."/>
            <person name="Salcher M."/>
            <person name="Ghai R."/>
            <person name="Kavagutti S V."/>
        </authorList>
    </citation>
    <scope>NUCLEOTIDE SEQUENCE</scope>
</reference>
<organism evidence="1">
    <name type="scientific">uncultured Caudovirales phage</name>
    <dbReference type="NCBI Taxonomy" id="2100421"/>
    <lineage>
        <taxon>Viruses</taxon>
        <taxon>Duplodnaviria</taxon>
        <taxon>Heunggongvirae</taxon>
        <taxon>Uroviricota</taxon>
        <taxon>Caudoviricetes</taxon>
        <taxon>Peduoviridae</taxon>
        <taxon>Maltschvirus</taxon>
        <taxon>Maltschvirus maltsch</taxon>
    </lineage>
</organism>
<proteinExistence type="predicted"/>
<accession>A0A6J7WIC6</accession>
<gene>
    <name evidence="1" type="ORF">UFOVP176_29</name>
</gene>
<evidence type="ECO:0000313" key="1">
    <source>
        <dbReference type="EMBL" id="CAB5194719.1"/>
    </source>
</evidence>
<sequence length="52" mass="5805">MQTLSQTLEAKIQTLRGTGGYAWLHIAQLKQALLDVKDGKDISYKLSTLLED</sequence>
<dbReference type="EMBL" id="LR798224">
    <property type="protein sequence ID" value="CAB5194719.1"/>
    <property type="molecule type" value="Genomic_DNA"/>
</dbReference>
<name>A0A6J7WIC6_9CAUD</name>